<dbReference type="InterPro" id="IPR013320">
    <property type="entry name" value="ConA-like_dom_sf"/>
</dbReference>
<protein>
    <submittedName>
        <fullName evidence="1">Concanavalin A-like lectin/glucanases domain-containing protein</fullName>
    </submittedName>
</protein>
<keyword evidence="2" id="KW-1185">Reference proteome</keyword>
<dbReference type="Proteomes" id="UP000663722">
    <property type="component" value="Chromosome"/>
</dbReference>
<dbReference type="KEGG" id="dmm:dnm_080840"/>
<evidence type="ECO:0000313" key="2">
    <source>
        <dbReference type="Proteomes" id="UP000663722"/>
    </source>
</evidence>
<dbReference type="PANTHER" id="PTHR47635">
    <property type="entry name" value="CUB DOMAIN-CONTAINING PROTEIN"/>
    <property type="match status" value="1"/>
</dbReference>
<name>A0A975BUJ0_9BACT</name>
<evidence type="ECO:0000313" key="1">
    <source>
        <dbReference type="EMBL" id="QTA92011.1"/>
    </source>
</evidence>
<accession>A0A975BUJ0</accession>
<dbReference type="SUPFAM" id="SSF49899">
    <property type="entry name" value="Concanavalin A-like lectins/glucanases"/>
    <property type="match status" value="1"/>
</dbReference>
<dbReference type="Gene3D" id="2.60.120.200">
    <property type="match status" value="1"/>
</dbReference>
<dbReference type="AlphaFoldDB" id="A0A975BUJ0"/>
<organism evidence="1 2">
    <name type="scientific">Desulfonema magnum</name>
    <dbReference type="NCBI Taxonomy" id="45655"/>
    <lineage>
        <taxon>Bacteria</taxon>
        <taxon>Pseudomonadati</taxon>
        <taxon>Thermodesulfobacteriota</taxon>
        <taxon>Desulfobacteria</taxon>
        <taxon>Desulfobacterales</taxon>
        <taxon>Desulfococcaceae</taxon>
        <taxon>Desulfonema</taxon>
    </lineage>
</organism>
<dbReference type="EMBL" id="CP061800">
    <property type="protein sequence ID" value="QTA92011.1"/>
    <property type="molecule type" value="Genomic_DNA"/>
</dbReference>
<dbReference type="Pfam" id="PF13385">
    <property type="entry name" value="Laminin_G_3"/>
    <property type="match status" value="1"/>
</dbReference>
<proteinExistence type="predicted"/>
<reference evidence="1" key="1">
    <citation type="journal article" date="2021" name="Microb. Physiol.">
        <title>Proteogenomic Insights into the Physiology of Marine, Sulfate-Reducing, Filamentous Desulfonema limicola and Desulfonema magnum.</title>
        <authorList>
            <person name="Schnaars V."/>
            <person name="Wohlbrand L."/>
            <person name="Scheve S."/>
            <person name="Hinrichs C."/>
            <person name="Reinhardt R."/>
            <person name="Rabus R."/>
        </authorList>
    </citation>
    <scope>NUCLEOTIDE SEQUENCE</scope>
    <source>
        <strain evidence="1">4be13</strain>
    </source>
</reference>
<dbReference type="PANTHER" id="PTHR47635:SF2">
    <property type="entry name" value="LAMG-LIKE JELLYROLL FOLD DOMAIN-CONTAINING PROTEIN"/>
    <property type="match status" value="1"/>
</dbReference>
<sequence>MLLVTAAGAAILSMNKTSSYNELNFNNSQKALYLAESGIRYAKLRGMEDGDKKTYTLSDNGGTFHITRTGNTIESVGIVNEGSSFEARRRIFDNSYLSDLIKNGLIGHWKLDETSGTTAADSSPYGNDGTLQNEFSFDGDSLPGKLDRCLDFDGTDDLIQTPDNDDKLQLSGDYTSSVWIRAHPSQNNWAGIYTKVSPDGKENHWNLQFNDDAPKKLIVMHSGDNEWDTGITLDHVKGDWHHVAIVRSGTTQTSYIDGIREKSDTWSVNPKSGNGHLNIGGDRTASDTYIFQGRIDDLRIYNRALSPEEIEFLYNLGG</sequence>
<gene>
    <name evidence="1" type="ORF">dnm_080840</name>
</gene>